<evidence type="ECO:0000256" key="1">
    <source>
        <dbReference type="SAM" id="MobiDB-lite"/>
    </source>
</evidence>
<keyword evidence="3" id="KW-1185">Reference proteome</keyword>
<dbReference type="EMBL" id="JABAHY010000002">
    <property type="protein sequence ID" value="NLS09127.1"/>
    <property type="molecule type" value="Genomic_DNA"/>
</dbReference>
<protein>
    <submittedName>
        <fullName evidence="2">Uncharacterized protein</fullName>
    </submittedName>
</protein>
<proteinExistence type="predicted"/>
<dbReference type="Proteomes" id="UP000523139">
    <property type="component" value="Unassembled WGS sequence"/>
</dbReference>
<evidence type="ECO:0000313" key="2">
    <source>
        <dbReference type="EMBL" id="NLS09127.1"/>
    </source>
</evidence>
<comment type="caution">
    <text evidence="2">The sequence shown here is derived from an EMBL/GenBank/DDBJ whole genome shotgun (WGS) entry which is preliminary data.</text>
</comment>
<dbReference type="AlphaFoldDB" id="A0A7X8YDG1"/>
<feature type="compositionally biased region" description="Polar residues" evidence="1">
    <location>
        <begin position="65"/>
        <end position="77"/>
    </location>
</feature>
<sequence>MSHDLQIRGPELSPEETAAVVAVLGRLAATEPVHTDAGGTGPLNRALQRKHRLDNDQHGLWGRPGSSSWNQASGGRL</sequence>
<dbReference type="RefSeq" id="WP_168886622.1">
    <property type="nucleotide sequence ID" value="NZ_JABAHY010000002.1"/>
</dbReference>
<evidence type="ECO:0000313" key="3">
    <source>
        <dbReference type="Proteomes" id="UP000523139"/>
    </source>
</evidence>
<organism evidence="2 3">
    <name type="scientific">Nesterenkonia sedimenti</name>
    <dbReference type="NCBI Taxonomy" id="1463632"/>
    <lineage>
        <taxon>Bacteria</taxon>
        <taxon>Bacillati</taxon>
        <taxon>Actinomycetota</taxon>
        <taxon>Actinomycetes</taxon>
        <taxon>Micrococcales</taxon>
        <taxon>Micrococcaceae</taxon>
        <taxon>Nesterenkonia</taxon>
    </lineage>
</organism>
<accession>A0A7X8YDG1</accession>
<reference evidence="2 3" key="1">
    <citation type="submission" date="2020-04" db="EMBL/GenBank/DDBJ databases">
        <title>Nesterenkonia sp. nov., isolated from marine sediment.</title>
        <authorList>
            <person name="Zhang G."/>
        </authorList>
    </citation>
    <scope>NUCLEOTIDE SEQUENCE [LARGE SCALE GENOMIC DNA]</scope>
    <source>
        <strain evidence="2 3">MY13</strain>
    </source>
</reference>
<name>A0A7X8YDG1_9MICC</name>
<feature type="region of interest" description="Disordered" evidence="1">
    <location>
        <begin position="50"/>
        <end position="77"/>
    </location>
</feature>
<gene>
    <name evidence="2" type="ORF">HGQ17_03725</name>
</gene>